<dbReference type="PANTHER" id="PTHR36933">
    <property type="entry name" value="SLL0788 PROTEIN"/>
    <property type="match status" value="1"/>
</dbReference>
<dbReference type="EMBL" id="CP073720">
    <property type="protein sequence ID" value="UWP79580.1"/>
    <property type="molecule type" value="Genomic_DNA"/>
</dbReference>
<proteinExistence type="predicted"/>
<organism evidence="4 5">
    <name type="scientific">Dactylosporangium fulvum</name>
    <dbReference type="NCBI Taxonomy" id="53359"/>
    <lineage>
        <taxon>Bacteria</taxon>
        <taxon>Bacillati</taxon>
        <taxon>Actinomycetota</taxon>
        <taxon>Actinomycetes</taxon>
        <taxon>Micromonosporales</taxon>
        <taxon>Micromonosporaceae</taxon>
        <taxon>Dactylosporangium</taxon>
    </lineage>
</organism>
<accession>A0ABY5VQX1</accession>
<evidence type="ECO:0000313" key="5">
    <source>
        <dbReference type="Proteomes" id="UP001059617"/>
    </source>
</evidence>
<reference evidence="4" key="1">
    <citation type="submission" date="2021-04" db="EMBL/GenBank/DDBJ databases">
        <authorList>
            <person name="Hartkoorn R.C."/>
            <person name="Beaudoing E."/>
            <person name="Hot D."/>
        </authorList>
    </citation>
    <scope>NUCLEOTIDE SEQUENCE</scope>
    <source>
        <strain evidence="4">NRRL B-16292</strain>
    </source>
</reference>
<evidence type="ECO:0000259" key="3">
    <source>
        <dbReference type="Pfam" id="PF03713"/>
    </source>
</evidence>
<gene>
    <name evidence="4" type="ORF">Dfulv_30995</name>
</gene>
<name>A0ABY5VQX1_9ACTN</name>
<dbReference type="InterPro" id="IPR012347">
    <property type="entry name" value="Ferritin-like"/>
</dbReference>
<dbReference type="Proteomes" id="UP001059617">
    <property type="component" value="Chromosome"/>
</dbReference>
<keyword evidence="2" id="KW-0732">Signal</keyword>
<keyword evidence="5" id="KW-1185">Reference proteome</keyword>
<dbReference type="Gene3D" id="1.20.1260.10">
    <property type="match status" value="1"/>
</dbReference>
<sequence length="213" mass="22141">MKAITDPRARRVRVAAAGGALALALFTAACGGHDSGNGNSADHNMGGQPSASAPRTGATFNGTDVKFATDMIPHHQQAVDMAKLAETKAATPAVKDLAARISKAQGPEIATMSGWLKAWGEPVPSAGAMDHGMDHSMPGMMSQQEMQQLAAASGTAFDKMFLTMMIKHHEGAVEMARTEQEKGADPAAKKLAADIATSQTAEIAEMKAMLAKL</sequence>
<dbReference type="InterPro" id="IPR005183">
    <property type="entry name" value="DUF305_CopM-like"/>
</dbReference>
<evidence type="ECO:0000256" key="1">
    <source>
        <dbReference type="SAM" id="MobiDB-lite"/>
    </source>
</evidence>
<feature type="signal peptide" evidence="2">
    <location>
        <begin position="1"/>
        <end position="31"/>
    </location>
</feature>
<dbReference type="PANTHER" id="PTHR36933:SF1">
    <property type="entry name" value="SLL0788 PROTEIN"/>
    <property type="match status" value="1"/>
</dbReference>
<feature type="region of interest" description="Disordered" evidence="1">
    <location>
        <begin position="39"/>
        <end position="58"/>
    </location>
</feature>
<feature type="chain" id="PRO_5045622218" evidence="2">
    <location>
        <begin position="32"/>
        <end position="213"/>
    </location>
</feature>
<dbReference type="Pfam" id="PF03713">
    <property type="entry name" value="DUF305"/>
    <property type="match status" value="1"/>
</dbReference>
<dbReference type="RefSeq" id="WP_259857338.1">
    <property type="nucleotide sequence ID" value="NZ_BAAAST010000001.1"/>
</dbReference>
<feature type="domain" description="DUF305" evidence="3">
    <location>
        <begin position="64"/>
        <end position="210"/>
    </location>
</feature>
<reference evidence="4" key="2">
    <citation type="submission" date="2022-09" db="EMBL/GenBank/DDBJ databases">
        <title>Biosynthetic gene clusters of Dactylosporangioum fulvum.</title>
        <authorList>
            <person name="Caradec T."/>
        </authorList>
    </citation>
    <scope>NUCLEOTIDE SEQUENCE</scope>
    <source>
        <strain evidence="4">NRRL B-16292</strain>
    </source>
</reference>
<protein>
    <submittedName>
        <fullName evidence="4">DUF305 domain-containing protein</fullName>
    </submittedName>
</protein>
<evidence type="ECO:0000313" key="4">
    <source>
        <dbReference type="EMBL" id="UWP79580.1"/>
    </source>
</evidence>
<evidence type="ECO:0000256" key="2">
    <source>
        <dbReference type="SAM" id="SignalP"/>
    </source>
</evidence>
<dbReference type="PROSITE" id="PS51257">
    <property type="entry name" value="PROKAR_LIPOPROTEIN"/>
    <property type="match status" value="1"/>
</dbReference>